<dbReference type="VEuPathDB" id="TriTrypDB:TcYC6_0070920"/>
<comment type="caution">
    <text evidence="1">The sequence shown here is derived from an EMBL/GenBank/DDBJ whole genome shotgun (WGS) entry which is preliminary data.</text>
</comment>
<dbReference type="SUPFAM" id="SSF52058">
    <property type="entry name" value="L domain-like"/>
    <property type="match status" value="1"/>
</dbReference>
<dbReference type="OrthoDB" id="1877432at2759"/>
<keyword evidence="1" id="KW-0675">Receptor</keyword>
<accession>A0A2V2XWA6</accession>
<dbReference type="VEuPathDB" id="TriTrypDB:BCY84_14405"/>
<sequence length="175" mass="19776">MTSALGLFSNELNGTVYDTNHHCYMQKLDLAPNRFSGSLPKSLPTVRSLVALLLENNQFSGETPDLSSLQNLRHFARAQQLLRPSRRMGFTNDEFGIAGAAIQSLGRSSSRAARENYACKLFRKQLLRRCSQELRSTEVPEVLQLYRLQFDLPATLFSSVISASRHTERQLKEQT</sequence>
<keyword evidence="1" id="KW-0808">Transferase</keyword>
<dbReference type="SMR" id="A0A2V2XWA6"/>
<protein>
    <submittedName>
        <fullName evidence="1">Putative receptor protein kinase</fullName>
    </submittedName>
</protein>
<evidence type="ECO:0000313" key="1">
    <source>
        <dbReference type="EMBL" id="PWV22094.1"/>
    </source>
</evidence>
<dbReference type="Gene3D" id="3.80.10.10">
    <property type="entry name" value="Ribonuclease Inhibitor"/>
    <property type="match status" value="1"/>
</dbReference>
<name>A0A2V2XWA6_TRYCR</name>
<dbReference type="VEuPathDB" id="TriTrypDB:TcCL_NonESM00070"/>
<dbReference type="AlphaFoldDB" id="A0A2V2XWA6"/>
<keyword evidence="1" id="KW-0418">Kinase</keyword>
<dbReference type="InterPro" id="IPR032675">
    <property type="entry name" value="LRR_dom_sf"/>
</dbReference>
<dbReference type="GO" id="GO:0016301">
    <property type="term" value="F:kinase activity"/>
    <property type="evidence" value="ECO:0007669"/>
    <property type="project" value="UniProtKB-KW"/>
</dbReference>
<organism evidence="1 2">
    <name type="scientific">Trypanosoma cruzi</name>
    <dbReference type="NCBI Taxonomy" id="5693"/>
    <lineage>
        <taxon>Eukaryota</taxon>
        <taxon>Discoba</taxon>
        <taxon>Euglenozoa</taxon>
        <taxon>Kinetoplastea</taxon>
        <taxon>Metakinetoplastina</taxon>
        <taxon>Trypanosomatida</taxon>
        <taxon>Trypanosomatidae</taxon>
        <taxon>Trypanosoma</taxon>
        <taxon>Schizotrypanum</taxon>
    </lineage>
</organism>
<dbReference type="EMBL" id="PRFC01000001">
    <property type="protein sequence ID" value="PWV22094.1"/>
    <property type="molecule type" value="Genomic_DNA"/>
</dbReference>
<dbReference type="VEuPathDB" id="TriTrypDB:TcBrA4_0060660"/>
<evidence type="ECO:0000313" key="2">
    <source>
        <dbReference type="Proteomes" id="UP000246078"/>
    </source>
</evidence>
<dbReference type="VEuPathDB" id="TriTrypDB:TcG_07534"/>
<dbReference type="VEuPathDB" id="TriTrypDB:C3747_1g246"/>
<reference evidence="1 2" key="1">
    <citation type="journal article" date="2018" name="Microb. Genom.">
        <title>Expanding an expanded genome: long-read sequencing of Trypanosoma cruzi.</title>
        <authorList>
            <person name="Berna L."/>
            <person name="Rodriguez M."/>
            <person name="Chiribao M.L."/>
            <person name="Parodi-Talice A."/>
            <person name="Pita S."/>
            <person name="Rijo G."/>
            <person name="Alvarez-Valin F."/>
            <person name="Robello C."/>
        </authorList>
    </citation>
    <scope>NUCLEOTIDE SEQUENCE [LARGE SCALE GENOMIC DNA]</scope>
    <source>
        <strain evidence="1 2">TCC</strain>
    </source>
</reference>
<dbReference type="Proteomes" id="UP000246078">
    <property type="component" value="Unassembled WGS sequence"/>
</dbReference>
<gene>
    <name evidence="1" type="ORF">C3747_1g246</name>
</gene>
<proteinExistence type="predicted"/>
<dbReference type="VEuPathDB" id="TriTrypDB:TcCLB.507007.76"/>